<feature type="compositionally biased region" description="Basic and acidic residues" evidence="5">
    <location>
        <begin position="189"/>
        <end position="198"/>
    </location>
</feature>
<accession>A0A9P5CKR6</accession>
<reference evidence="7" key="1">
    <citation type="journal article" date="2020" name="Phytopathology">
        <title>Genome sequence of the chestnut blight fungus Cryphonectria parasitica EP155: A fundamental resource for an archetypical invasive plant pathogen.</title>
        <authorList>
            <person name="Crouch J.A."/>
            <person name="Dawe A."/>
            <person name="Aerts A."/>
            <person name="Barry K."/>
            <person name="Churchill A.C.L."/>
            <person name="Grimwood J."/>
            <person name="Hillman B."/>
            <person name="Milgroom M.G."/>
            <person name="Pangilinan J."/>
            <person name="Smith M."/>
            <person name="Salamov A."/>
            <person name="Schmutz J."/>
            <person name="Yadav J."/>
            <person name="Grigoriev I.V."/>
            <person name="Nuss D."/>
        </authorList>
    </citation>
    <scope>NUCLEOTIDE SEQUENCE</scope>
    <source>
        <strain evidence="7">EP155</strain>
    </source>
</reference>
<proteinExistence type="predicted"/>
<keyword evidence="8" id="KW-1185">Reference proteome</keyword>
<feature type="region of interest" description="Disordered" evidence="5">
    <location>
        <begin position="189"/>
        <end position="220"/>
    </location>
</feature>
<evidence type="ECO:0000256" key="2">
    <source>
        <dbReference type="ARBA" id="ARBA00023015"/>
    </source>
</evidence>
<keyword evidence="4" id="KW-0539">Nucleus</keyword>
<comment type="caution">
    <text evidence="7">The sequence shown here is derived from an EMBL/GenBank/DDBJ whole genome shotgun (WGS) entry which is preliminary data.</text>
</comment>
<protein>
    <recommendedName>
        <fullName evidence="6">Bromodomain associated domain-containing protein</fullName>
    </recommendedName>
</protein>
<comment type="subcellular location">
    <subcellularLocation>
        <location evidence="1">Nucleus</location>
    </subcellularLocation>
</comment>
<keyword evidence="3" id="KW-0804">Transcription</keyword>
<sequence>MPPPPAVFHALLRPAIIQILRATGFHSAKPVVIDSLTDLAARYLEVLCQETARHAGNNAHVPDYAGMVEPSLVDVRLALQDVGAFLPERDWEEQDYLEQEDTRGVDDFVAWATGPKTEQIKRVALDGVEDGVTDYLTALKKRHSKTADDTKYTGSLLSRAHDQGLVVVEGGGEIDSIQAWVAKRREAVTKSPEPEIESRPASSGLSSVGTMADEMDLSGL</sequence>
<feature type="compositionally biased region" description="Polar residues" evidence="5">
    <location>
        <begin position="200"/>
        <end position="209"/>
    </location>
</feature>
<dbReference type="GO" id="GO:0005634">
    <property type="term" value="C:nucleus"/>
    <property type="evidence" value="ECO:0007669"/>
    <property type="project" value="UniProtKB-SubCell"/>
</dbReference>
<dbReference type="Pfam" id="PF07524">
    <property type="entry name" value="Bromo_TP"/>
    <property type="match status" value="1"/>
</dbReference>
<evidence type="ECO:0000256" key="5">
    <source>
        <dbReference type="SAM" id="MobiDB-lite"/>
    </source>
</evidence>
<dbReference type="Proteomes" id="UP000803844">
    <property type="component" value="Unassembled WGS sequence"/>
</dbReference>
<dbReference type="GeneID" id="63839429"/>
<dbReference type="CDD" id="cd00076">
    <property type="entry name" value="HFD_SF"/>
    <property type="match status" value="1"/>
</dbReference>
<dbReference type="InterPro" id="IPR006565">
    <property type="entry name" value="BTP"/>
</dbReference>
<dbReference type="EMBL" id="MU032350">
    <property type="protein sequence ID" value="KAF3762333.1"/>
    <property type="molecule type" value="Genomic_DNA"/>
</dbReference>
<dbReference type="GO" id="GO:0046982">
    <property type="term" value="F:protein heterodimerization activity"/>
    <property type="evidence" value="ECO:0007669"/>
    <property type="project" value="InterPro"/>
</dbReference>
<dbReference type="InterPro" id="IPR009072">
    <property type="entry name" value="Histone-fold"/>
</dbReference>
<evidence type="ECO:0000259" key="6">
    <source>
        <dbReference type="SMART" id="SM00576"/>
    </source>
</evidence>
<name>A0A9P5CKR6_CRYP1</name>
<dbReference type="SMART" id="SM00576">
    <property type="entry name" value="BTP"/>
    <property type="match status" value="1"/>
</dbReference>
<keyword evidence="2" id="KW-0805">Transcription regulation</keyword>
<evidence type="ECO:0000256" key="4">
    <source>
        <dbReference type="ARBA" id="ARBA00023242"/>
    </source>
</evidence>
<evidence type="ECO:0000256" key="1">
    <source>
        <dbReference type="ARBA" id="ARBA00004123"/>
    </source>
</evidence>
<gene>
    <name evidence="7" type="ORF">M406DRAFT_347461</name>
</gene>
<evidence type="ECO:0000256" key="3">
    <source>
        <dbReference type="ARBA" id="ARBA00023163"/>
    </source>
</evidence>
<evidence type="ECO:0000313" key="7">
    <source>
        <dbReference type="EMBL" id="KAF3762333.1"/>
    </source>
</evidence>
<dbReference type="Gene3D" id="1.10.20.10">
    <property type="entry name" value="Histone, subunit A"/>
    <property type="match status" value="1"/>
</dbReference>
<evidence type="ECO:0000313" key="8">
    <source>
        <dbReference type="Proteomes" id="UP000803844"/>
    </source>
</evidence>
<feature type="domain" description="Bromodomain associated" evidence="6">
    <location>
        <begin position="5"/>
        <end position="88"/>
    </location>
</feature>
<dbReference type="RefSeq" id="XP_040773312.1">
    <property type="nucleotide sequence ID" value="XM_040922300.1"/>
</dbReference>
<dbReference type="OrthoDB" id="5402929at2759"/>
<organism evidence="7 8">
    <name type="scientific">Cryphonectria parasitica (strain ATCC 38755 / EP155)</name>
    <dbReference type="NCBI Taxonomy" id="660469"/>
    <lineage>
        <taxon>Eukaryota</taxon>
        <taxon>Fungi</taxon>
        <taxon>Dikarya</taxon>
        <taxon>Ascomycota</taxon>
        <taxon>Pezizomycotina</taxon>
        <taxon>Sordariomycetes</taxon>
        <taxon>Sordariomycetidae</taxon>
        <taxon>Diaporthales</taxon>
        <taxon>Cryphonectriaceae</taxon>
        <taxon>Cryphonectria-Endothia species complex</taxon>
        <taxon>Cryphonectria</taxon>
    </lineage>
</organism>
<dbReference type="AlphaFoldDB" id="A0A9P5CKR6"/>